<proteinExistence type="predicted"/>
<dbReference type="Proteomes" id="UP001164250">
    <property type="component" value="Chromosome 11"/>
</dbReference>
<evidence type="ECO:0000313" key="2">
    <source>
        <dbReference type="Proteomes" id="UP001164250"/>
    </source>
</evidence>
<accession>A0ACC1AD71</accession>
<name>A0ACC1AD71_9ROSI</name>
<keyword evidence="2" id="KW-1185">Reference proteome</keyword>
<gene>
    <name evidence="1" type="ORF">Patl1_30001</name>
</gene>
<comment type="caution">
    <text evidence="1">The sequence shown here is derived from an EMBL/GenBank/DDBJ whole genome shotgun (WGS) entry which is preliminary data.</text>
</comment>
<dbReference type="EMBL" id="CM047907">
    <property type="protein sequence ID" value="KAJ0084195.1"/>
    <property type="molecule type" value="Genomic_DNA"/>
</dbReference>
<evidence type="ECO:0000313" key="1">
    <source>
        <dbReference type="EMBL" id="KAJ0084195.1"/>
    </source>
</evidence>
<reference evidence="2" key="1">
    <citation type="journal article" date="2023" name="G3 (Bethesda)">
        <title>Genome assembly and association tests identify interacting loci associated with vigor, precocity, and sex in interspecific pistachio rootstocks.</title>
        <authorList>
            <person name="Palmer W."/>
            <person name="Jacygrad E."/>
            <person name="Sagayaradj S."/>
            <person name="Cavanaugh K."/>
            <person name="Han R."/>
            <person name="Bertier L."/>
            <person name="Beede B."/>
            <person name="Kafkas S."/>
            <person name="Golino D."/>
            <person name="Preece J."/>
            <person name="Michelmore R."/>
        </authorList>
    </citation>
    <scope>NUCLEOTIDE SEQUENCE [LARGE SCALE GENOMIC DNA]</scope>
</reference>
<organism evidence="1 2">
    <name type="scientific">Pistacia atlantica</name>
    <dbReference type="NCBI Taxonomy" id="434234"/>
    <lineage>
        <taxon>Eukaryota</taxon>
        <taxon>Viridiplantae</taxon>
        <taxon>Streptophyta</taxon>
        <taxon>Embryophyta</taxon>
        <taxon>Tracheophyta</taxon>
        <taxon>Spermatophyta</taxon>
        <taxon>Magnoliopsida</taxon>
        <taxon>eudicotyledons</taxon>
        <taxon>Gunneridae</taxon>
        <taxon>Pentapetalae</taxon>
        <taxon>rosids</taxon>
        <taxon>malvids</taxon>
        <taxon>Sapindales</taxon>
        <taxon>Anacardiaceae</taxon>
        <taxon>Pistacia</taxon>
    </lineage>
</organism>
<sequence length="144" mass="15676">MAIATNSATLPKPLPNLNSPLHSLHTRTINSISSSSLHFGHTLLHKLTISHTISSSSKRFSGFKPHGFVAYSLSNESSVDEQVEDKSLPNTSSNDQVKSCAWNWRGYSIRYQCSGSNGPALVLVHGFGANRSTSLIFRFSLADN</sequence>
<protein>
    <submittedName>
        <fullName evidence="1">Uncharacterized protein</fullName>
    </submittedName>
</protein>